<evidence type="ECO:0000313" key="3">
    <source>
        <dbReference type="Proteomes" id="UP000679779"/>
    </source>
</evidence>
<dbReference type="InterPro" id="IPR050407">
    <property type="entry name" value="Geranylgeranyl_reductase"/>
</dbReference>
<sequence length="387" mass="41966">MPDAIVIGGGPAGSSLAIRLAHRGWETQLFDRQRFPRHKACGEFLSPETLGMFRELGVYDQMEALQPGKITNARIVFRFGGVVEAKLERPAWGLSRYAMDKILLKAAEEAGVRVHTGTSVSSIASDAEGFRVGTRTGGMSAISYSRTAFAAWGVHPRADLADRSLDRRGKKAYIGLKAHISGIRLDASVELYFIHKGYIGISPVEGGKWNVAALLPLDGIRKKGSSVRELLQAAAAENRLLAERLHGGVLIPDTEVSTAPVYLSFKPQSWGIVPQIGDAGAMIPPLFGDGMSAALRSARRCADYGDLYLRGDIPMEAWKAGYLLDMQKEYAPILQWGRLLQTLANMPVVPRLFTACARLFPQLGPYVVQATRMGGKPPLSSGNDAYG</sequence>
<dbReference type="RefSeq" id="WP_160042069.1">
    <property type="nucleotide sequence ID" value="NZ_BORQ01000001.1"/>
</dbReference>
<dbReference type="InterPro" id="IPR036188">
    <property type="entry name" value="FAD/NAD-bd_sf"/>
</dbReference>
<dbReference type="PRINTS" id="PR00420">
    <property type="entry name" value="RNGMNOXGNASE"/>
</dbReference>
<name>A0A919XDY7_9BACL</name>
<reference evidence="2" key="1">
    <citation type="submission" date="2021-03" db="EMBL/GenBank/DDBJ databases">
        <title>Antimicrobial resistance genes in bacteria isolated from Japanese honey, and their potential for conferring macrolide and lincosamide resistance in the American foulbrood pathogen Paenibacillus larvae.</title>
        <authorList>
            <person name="Okamoto M."/>
            <person name="Kumagai M."/>
            <person name="Kanamori H."/>
            <person name="Takamatsu D."/>
        </authorList>
    </citation>
    <scope>NUCLEOTIDE SEQUENCE</scope>
    <source>
        <strain evidence="2">J2TS6</strain>
    </source>
</reference>
<dbReference type="Gene3D" id="3.50.50.60">
    <property type="entry name" value="FAD/NAD(P)-binding domain"/>
    <property type="match status" value="1"/>
</dbReference>
<evidence type="ECO:0000259" key="1">
    <source>
        <dbReference type="Pfam" id="PF01494"/>
    </source>
</evidence>
<feature type="domain" description="FAD-binding" evidence="1">
    <location>
        <begin position="3"/>
        <end position="132"/>
    </location>
</feature>
<protein>
    <submittedName>
        <fullName evidence="2">FAD-dependent oxidoreductase</fullName>
    </submittedName>
</protein>
<dbReference type="GO" id="GO:0071949">
    <property type="term" value="F:FAD binding"/>
    <property type="evidence" value="ECO:0007669"/>
    <property type="project" value="InterPro"/>
</dbReference>
<keyword evidence="3" id="KW-1185">Reference proteome</keyword>
<dbReference type="Proteomes" id="UP000679779">
    <property type="component" value="Unassembled WGS sequence"/>
</dbReference>
<dbReference type="EMBL" id="BORQ01000001">
    <property type="protein sequence ID" value="GIO29107.1"/>
    <property type="molecule type" value="Genomic_DNA"/>
</dbReference>
<dbReference type="PANTHER" id="PTHR42685:SF22">
    <property type="entry name" value="CONDITIONED MEDIUM FACTOR RECEPTOR 1"/>
    <property type="match status" value="1"/>
</dbReference>
<organism evidence="2 3">
    <name type="scientific">Paenibacillus albilobatus</name>
    <dbReference type="NCBI Taxonomy" id="2716884"/>
    <lineage>
        <taxon>Bacteria</taxon>
        <taxon>Bacillati</taxon>
        <taxon>Bacillota</taxon>
        <taxon>Bacilli</taxon>
        <taxon>Bacillales</taxon>
        <taxon>Paenibacillaceae</taxon>
        <taxon>Paenibacillus</taxon>
    </lineage>
</organism>
<dbReference type="SUPFAM" id="SSF51905">
    <property type="entry name" value="FAD/NAD(P)-binding domain"/>
    <property type="match status" value="1"/>
</dbReference>
<dbReference type="AlphaFoldDB" id="A0A919XDY7"/>
<dbReference type="InterPro" id="IPR002938">
    <property type="entry name" value="FAD-bd"/>
</dbReference>
<comment type="caution">
    <text evidence="2">The sequence shown here is derived from an EMBL/GenBank/DDBJ whole genome shotgun (WGS) entry which is preliminary data.</text>
</comment>
<evidence type="ECO:0000313" key="2">
    <source>
        <dbReference type="EMBL" id="GIO29107.1"/>
    </source>
</evidence>
<proteinExistence type="predicted"/>
<gene>
    <name evidence="2" type="ORF">J2TS6_02480</name>
</gene>
<dbReference type="PANTHER" id="PTHR42685">
    <property type="entry name" value="GERANYLGERANYL DIPHOSPHATE REDUCTASE"/>
    <property type="match status" value="1"/>
</dbReference>
<accession>A0A919XDY7</accession>
<dbReference type="Pfam" id="PF01494">
    <property type="entry name" value="FAD_binding_3"/>
    <property type="match status" value="1"/>
</dbReference>